<proteinExistence type="predicted"/>
<evidence type="ECO:0000313" key="9">
    <source>
        <dbReference type="Proteomes" id="UP000661280"/>
    </source>
</evidence>
<evidence type="ECO:0000256" key="2">
    <source>
        <dbReference type="ARBA" id="ARBA00022525"/>
    </source>
</evidence>
<dbReference type="InterPro" id="IPR024535">
    <property type="entry name" value="RHGA/B-epi-like_pectate_lyase"/>
</dbReference>
<dbReference type="InterPro" id="IPR011050">
    <property type="entry name" value="Pectin_lyase_fold/virulence"/>
</dbReference>
<dbReference type="Gene3D" id="2.160.20.10">
    <property type="entry name" value="Single-stranded right-handed beta-helix, Pectin lyase-like"/>
    <property type="match status" value="2"/>
</dbReference>
<dbReference type="OrthoDB" id="1046782at2759"/>
<organism evidence="7 8">
    <name type="scientific">Aspergillus kawachii</name>
    <name type="common">White koji mold</name>
    <name type="synonym">Aspergillus awamori var. kawachi</name>
    <dbReference type="NCBI Taxonomy" id="1069201"/>
    <lineage>
        <taxon>Eukaryota</taxon>
        <taxon>Fungi</taxon>
        <taxon>Dikarya</taxon>
        <taxon>Ascomycota</taxon>
        <taxon>Pezizomycotina</taxon>
        <taxon>Eurotiomycetes</taxon>
        <taxon>Eurotiomycetidae</taxon>
        <taxon>Eurotiales</taxon>
        <taxon>Aspergillaceae</taxon>
        <taxon>Aspergillus</taxon>
        <taxon>Aspergillus subgen. Circumdati</taxon>
    </lineage>
</organism>
<dbReference type="RefSeq" id="XP_041538736.1">
    <property type="nucleotide sequence ID" value="XM_041684565.1"/>
</dbReference>
<dbReference type="InterPro" id="IPR039279">
    <property type="entry name" value="QRT3-like"/>
</dbReference>
<protein>
    <submittedName>
        <fullName evidence="7">Exo-1,3-beta-D-glucanase</fullName>
    </submittedName>
</protein>
<evidence type="ECO:0000256" key="3">
    <source>
        <dbReference type="ARBA" id="ARBA00022729"/>
    </source>
</evidence>
<dbReference type="EMBL" id="BCWF01000006">
    <property type="protein sequence ID" value="GAT19520.1"/>
    <property type="molecule type" value="Genomic_DNA"/>
</dbReference>
<sequence length="1320" mass="143888">MPNNDGCNVEDFHCACDSCFLSNFNWGFPIADSTFHLWHQRRALANPPRPRSHNTSITELQQAQKLVEAAVAQQSEYNAWRVANPKRNTYQSRHSNASHSSTQYELSAQPVAPTLDSRLRAAAALLAERHAAQQLRNGTLHKSYSQFTKARRPLTSSKQDSTDSSSDYWPAQVDHGRPPMGWDSSYPVYRDVTDPKFGAKGDGVTDDTDAINAAISYGGSCQENCESSSTKGTFIYFPPGTYLISSPLNASYYSQLVGNANDLPVIKTSPSFIGLGAIQSDVYIPNDNGNEWYIEQSNFYRQVRNFIIDIEETTTANAAGLHWQVAQATSLTNVYITASSSAGTTQMGIYTENGSGGFMSGCTLSGGSYGIYGGNQQYTVRDFEIFGQTNASIGLIWDWGWTWSGLRLSSSPIGISLINPQDPSGQPSGSTYILDSMFDETPIAIQASFEQSSILESSIITLDNVGVNAVDTMVSFTDGTSLDLPNGDVDFVVIGNIQQQSDNTFGYYEVNVQQPPPPLLDAGQDQIIYRDSYFYKDRPQYESLSLDSIVSVKDHGAAGDGATDDTAAIVAALALATADNLIYFPPGSYIVTSTIVIPAHARITGQVWSQLVASGDYFADMTSPKVMIQVGNPGDVGTVEISDMLFTSIGELPGLVMVEWNVQAEIQGSVGIWDSHFRVGGAYGSKLQLDECPTGDSIASGCVAASLMLHIAPEANGYFENMWLWVADHDIDDPANTQITVGVARGLLVESTSGPTWMYGTASEHSILYQYNFVNSTNTLAGMIQTESPYYQFTDATESPGPFNASMGLFTNDPAFPDTTCNASPELCNFAWAVTMKDNTNLTVAGAGLYSWYDNYVETCVDTQNCQQRMVQDQGDNYGLYVWNLITIGSVEMISNDNDIIYAANNTQAIGHPYWSALAAYLDDYEQPIWSCTDDSTDPACQSTWKCDLTQQYATVDDLNGALSSYPDQCMPYYAMNTLYTTLNASLANYTETNKNYDKYFGYYKQYVREMVPDAINAFMAASTPSQPEGGAGNKYFDCTCEGYGPTSTQQCPFTYTQLMGATRYTMTYTLKDADGFYSELESTYGINRTWVTFGDEGGPTHEVGHCIPGACSGGTDYRYVNIPQAVKSNEINVGNPKDVITAALPSVGTLQNNLLARKMDINLGAWGGGMQDLLETFSMPVLMLQQAIASMANVKAIGEKQAKEDKIKLVLEILGIAFAFVPFLDDITPELDVLDGVFETVSATGNVALGIQSIVSDPSSAPMVLLDLIAGGGLRDEDDYSEAAAARRAVTEDDLEKIGKDYKVEQDKFDDITKPKCRV</sequence>
<dbReference type="CDD" id="cd23668">
    <property type="entry name" value="GH55_beta13glucanase-like"/>
    <property type="match status" value="1"/>
</dbReference>
<dbReference type="GeneID" id="64956295"/>
<evidence type="ECO:0000313" key="8">
    <source>
        <dbReference type="Proteomes" id="UP000075230"/>
    </source>
</evidence>
<dbReference type="FunFam" id="2.160.20.10:FF:000049">
    <property type="entry name" value="Putative exo-beta-1,3-glucanase"/>
    <property type="match status" value="1"/>
</dbReference>
<dbReference type="PANTHER" id="PTHR33928">
    <property type="entry name" value="POLYGALACTURONASE QRT3"/>
    <property type="match status" value="1"/>
</dbReference>
<dbReference type="Proteomes" id="UP000075230">
    <property type="component" value="Unassembled WGS sequence"/>
</dbReference>
<name>A0A146EZY3_ASPKA</name>
<dbReference type="GO" id="GO:0005576">
    <property type="term" value="C:extracellular region"/>
    <property type="evidence" value="ECO:0007669"/>
    <property type="project" value="UniProtKB-SubCell"/>
</dbReference>
<feature type="domain" description="Rhamnogalacturonase A/B/Epimerase-like pectate lyase" evidence="5">
    <location>
        <begin position="549"/>
        <end position="606"/>
    </location>
</feature>
<keyword evidence="9" id="KW-1185">Reference proteome</keyword>
<feature type="compositionally biased region" description="Low complexity" evidence="4">
    <location>
        <begin position="155"/>
        <end position="167"/>
    </location>
</feature>
<dbReference type="Proteomes" id="UP000661280">
    <property type="component" value="Chromosome 1"/>
</dbReference>
<dbReference type="KEGG" id="aluc:AKAW2_12016S"/>
<reference evidence="6" key="3">
    <citation type="submission" date="2021-01" db="EMBL/GenBank/DDBJ databases">
        <authorList>
            <consortium name="Aspergillus luchuensis mut. kawachii IFO 4304 genome sequencing consortium"/>
            <person name="Kazuki M."/>
            <person name="Futagami T."/>
        </authorList>
    </citation>
    <scope>NUCLEOTIDE SEQUENCE</scope>
    <source>
        <strain evidence="6">IFO 4308</strain>
    </source>
</reference>
<comment type="subcellular location">
    <subcellularLocation>
        <location evidence="1">Secreted</location>
    </subcellularLocation>
</comment>
<dbReference type="EMBL" id="AP024425">
    <property type="protein sequence ID" value="BCR94970.1"/>
    <property type="molecule type" value="Genomic_DNA"/>
</dbReference>
<reference evidence="7 8" key="1">
    <citation type="journal article" date="2016" name="DNA Res.">
        <title>Genome sequence of Aspergillus luchuensis NBRC 4314.</title>
        <authorList>
            <person name="Yamada O."/>
            <person name="Machida M."/>
            <person name="Hosoyama A."/>
            <person name="Goto M."/>
            <person name="Takahashi T."/>
            <person name="Futagami T."/>
            <person name="Yamagata Y."/>
            <person name="Takeuchi M."/>
            <person name="Kobayashi T."/>
            <person name="Koike H."/>
            <person name="Abe K."/>
            <person name="Asai K."/>
            <person name="Arita M."/>
            <person name="Fujita N."/>
            <person name="Fukuda K."/>
            <person name="Higa K."/>
            <person name="Horikawa H."/>
            <person name="Ishikawa T."/>
            <person name="Jinno K."/>
            <person name="Kato Y."/>
            <person name="Kirimura K."/>
            <person name="Mizutani O."/>
            <person name="Nakasone K."/>
            <person name="Sano M."/>
            <person name="Shiraishi Y."/>
            <person name="Tsukahara M."/>
            <person name="Gomi K."/>
        </authorList>
    </citation>
    <scope>NUCLEOTIDE SEQUENCE [LARGE SCALE GENOMIC DNA]</scope>
    <source>
        <strain evidence="7 8">RIB 2604</strain>
    </source>
</reference>
<dbReference type="VEuPathDB" id="FungiDB:ASPFODRAFT_40541"/>
<evidence type="ECO:0000256" key="1">
    <source>
        <dbReference type="ARBA" id="ARBA00004613"/>
    </source>
</evidence>
<dbReference type="Pfam" id="PF12708">
    <property type="entry name" value="Pect-lyase_RHGA_epim"/>
    <property type="match status" value="2"/>
</dbReference>
<accession>A0A146EZY3</accession>
<feature type="domain" description="Rhamnogalacturonase A/B/Epimerase-like pectate lyase" evidence="5">
    <location>
        <begin position="196"/>
        <end position="415"/>
    </location>
</feature>
<reference evidence="6" key="4">
    <citation type="submission" date="2021-02" db="EMBL/GenBank/DDBJ databases">
        <title>Aspergillus luchuensis mut. kawachii IFO 4304 genome sequence.</title>
        <authorList>
            <person name="Mori K."/>
            <person name="Kadooka C."/>
            <person name="Goto M."/>
            <person name="Futagami T."/>
        </authorList>
    </citation>
    <scope>NUCLEOTIDE SEQUENCE</scope>
    <source>
        <strain evidence="6">IFO 4308</strain>
    </source>
</reference>
<dbReference type="InterPro" id="IPR012334">
    <property type="entry name" value="Pectin_lyas_fold"/>
</dbReference>
<reference evidence="8" key="2">
    <citation type="submission" date="2016-02" db="EMBL/GenBank/DDBJ databases">
        <title>Genome sequencing of Aspergillus luchuensis NBRC 4314.</title>
        <authorList>
            <person name="Yamada O."/>
        </authorList>
    </citation>
    <scope>NUCLEOTIDE SEQUENCE [LARGE SCALE GENOMIC DNA]</scope>
    <source>
        <strain evidence="8">RIB 2604</strain>
    </source>
</reference>
<evidence type="ECO:0000259" key="5">
    <source>
        <dbReference type="Pfam" id="PF12708"/>
    </source>
</evidence>
<dbReference type="SUPFAM" id="SSF51126">
    <property type="entry name" value="Pectin lyase-like"/>
    <property type="match status" value="2"/>
</dbReference>
<keyword evidence="2" id="KW-0964">Secreted</keyword>
<evidence type="ECO:0000256" key="4">
    <source>
        <dbReference type="SAM" id="MobiDB-lite"/>
    </source>
</evidence>
<evidence type="ECO:0000313" key="7">
    <source>
        <dbReference type="EMBL" id="GAT19520.1"/>
    </source>
</evidence>
<gene>
    <name evidence="6" type="ORF">AKAW2_12016S</name>
    <name evidence="7" type="ORF">RIB2604_00600980</name>
</gene>
<feature type="region of interest" description="Disordered" evidence="4">
    <location>
        <begin position="138"/>
        <end position="176"/>
    </location>
</feature>
<dbReference type="GO" id="GO:0004650">
    <property type="term" value="F:polygalacturonase activity"/>
    <property type="evidence" value="ECO:0007669"/>
    <property type="project" value="InterPro"/>
</dbReference>
<keyword evidence="3" id="KW-0732">Signal</keyword>
<evidence type="ECO:0000313" key="6">
    <source>
        <dbReference type="EMBL" id="BCR94970.1"/>
    </source>
</evidence>
<dbReference type="PANTHER" id="PTHR33928:SF2">
    <property type="entry name" value="PECTATE LYASE SUPERFAMILY PROTEIN DOMAIN-CONTAINING PROTEIN-RELATED"/>
    <property type="match status" value="1"/>
</dbReference>